<gene>
    <name evidence="8" type="ORF">VE01_00365</name>
</gene>
<dbReference type="AlphaFoldDB" id="A0A2P2SXG7"/>
<keyword evidence="4" id="KW-0804">Transcription</keyword>
<dbReference type="PANTHER" id="PTHR31845">
    <property type="entry name" value="FINGER DOMAIN PROTEIN, PUTATIVE-RELATED"/>
    <property type="match status" value="1"/>
</dbReference>
<evidence type="ECO:0000256" key="3">
    <source>
        <dbReference type="ARBA" id="ARBA00023125"/>
    </source>
</evidence>
<dbReference type="RefSeq" id="XP_018135255.2">
    <property type="nucleotide sequence ID" value="XM_018269897.2"/>
</dbReference>
<proteinExistence type="predicted"/>
<keyword evidence="9" id="KW-1185">Reference proteome</keyword>
<dbReference type="GO" id="GO:0000976">
    <property type="term" value="F:transcription cis-regulatory region binding"/>
    <property type="evidence" value="ECO:0007669"/>
    <property type="project" value="TreeGrafter"/>
</dbReference>
<dbReference type="Gene3D" id="4.10.240.10">
    <property type="entry name" value="Zn(2)-C6 fungal-type DNA-binding domain"/>
    <property type="match status" value="1"/>
</dbReference>
<reference evidence="9" key="2">
    <citation type="journal article" date="2018" name="Nat. Commun.">
        <title>Extreme sensitivity to ultraviolet light in the fungal pathogen causing white-nose syndrome of bats.</title>
        <authorList>
            <person name="Palmer J.M."/>
            <person name="Drees K.P."/>
            <person name="Foster J.T."/>
            <person name="Lindner D.L."/>
        </authorList>
    </citation>
    <scope>NUCLEOTIDE SEQUENCE [LARGE SCALE GENOMIC DNA]</scope>
    <source>
        <strain evidence="9">UAMH 10579</strain>
    </source>
</reference>
<keyword evidence="2" id="KW-0805">Transcription regulation</keyword>
<evidence type="ECO:0000256" key="1">
    <source>
        <dbReference type="ARBA" id="ARBA00004123"/>
    </source>
</evidence>
<evidence type="ECO:0000256" key="4">
    <source>
        <dbReference type="ARBA" id="ARBA00023163"/>
    </source>
</evidence>
<dbReference type="GeneID" id="28833751"/>
<reference evidence="8 9" key="1">
    <citation type="submission" date="2016-03" db="EMBL/GenBank/DDBJ databases">
        <title>Comparative genomics of Pseudogymnoascus destructans, the fungus causing white-nose syndrome of bats.</title>
        <authorList>
            <person name="Palmer J.M."/>
            <person name="Drees K.P."/>
            <person name="Foster J.T."/>
            <person name="Lindner D.L."/>
        </authorList>
    </citation>
    <scope>NUCLEOTIDE SEQUENCE [LARGE SCALE GENOMIC DNA]</scope>
    <source>
        <strain evidence="8 9">UAMH 10579</strain>
    </source>
</reference>
<dbReference type="InterPro" id="IPR036864">
    <property type="entry name" value="Zn2-C6_fun-type_DNA-bd_sf"/>
</dbReference>
<evidence type="ECO:0000256" key="6">
    <source>
        <dbReference type="SAM" id="MobiDB-lite"/>
    </source>
</evidence>
<dbReference type="GO" id="GO:0008270">
    <property type="term" value="F:zinc ion binding"/>
    <property type="evidence" value="ECO:0007669"/>
    <property type="project" value="InterPro"/>
</dbReference>
<organism evidence="8 9">
    <name type="scientific">Pseudogymnoascus verrucosus</name>
    <dbReference type="NCBI Taxonomy" id="342668"/>
    <lineage>
        <taxon>Eukaryota</taxon>
        <taxon>Fungi</taxon>
        <taxon>Dikarya</taxon>
        <taxon>Ascomycota</taxon>
        <taxon>Pezizomycotina</taxon>
        <taxon>Leotiomycetes</taxon>
        <taxon>Thelebolales</taxon>
        <taxon>Thelebolaceae</taxon>
        <taxon>Pseudogymnoascus</taxon>
    </lineage>
</organism>
<dbReference type="PANTHER" id="PTHR31845:SF32">
    <property type="entry name" value="MISCELLANEOUS ZN(II)2CYS6 TRANSCRIPTION FACTOR (EUROFUNG)-RELATED"/>
    <property type="match status" value="1"/>
</dbReference>
<accession>A0A2P2SXG7</accession>
<dbReference type="GO" id="GO:0000981">
    <property type="term" value="F:DNA-binding transcription factor activity, RNA polymerase II-specific"/>
    <property type="evidence" value="ECO:0007669"/>
    <property type="project" value="InterPro"/>
</dbReference>
<sequence length="629" mass="69904">MDTIQPSQAQSAPYGQACRDCSRAKCKCISRARNEPCDRCRRLDKACVPRERVRTRNGKTMGSLRAAQENQLVSKIDSLVSLLTFVPESSPAAALPNSNRLSNLDTLVEAVTNQISAGNSRSPPLQHAYPSRELSSSSPLALPSGSSARASSHPSLWSRTFLSPALELSPVDAAISNSPCFSGFQPSPSEAEEYFQLFRTQSLPYLPFIHIAQCTSAQEFQQEKPFLFKVIMAIGSPSTSQKLALGTEIRDALARRIIVENEDSVDVLLGLLAFVTWGHDQFMVPLNLSRFTQLAMSLVFDLRLNKPLPIDLYMISAIDTGASDPSPRLQPTRSLDERRAVLACFLLSSNVSLYFGKIDALRWTTYMDECLQVLTGSQDYPGDEMLVTQVRLQLLTDIVTRAAEGVSYGGQSSQRSGTPSLYLKALHSDLATIKRSIPPNLQQNDLLLAHIFNTELSINEMGISKTPTSSSSTDFQRLEPLYACLNSIKSWFDIFFELPLMAYIGISFPFFAQLGHCVVALYRLSTLEDPALDKELLRQTADLLEILDRIIHNIQRVRDMDDEHHKGDMFTRTIKIFESIRIRCGLKLGDITSLSNAGEYRFGGMMEDSSFMDVSGDAWLGDMLGSWDY</sequence>
<evidence type="ECO:0000313" key="9">
    <source>
        <dbReference type="Proteomes" id="UP000091956"/>
    </source>
</evidence>
<protein>
    <recommendedName>
        <fullName evidence="7">Zn(2)-C6 fungal-type domain-containing protein</fullName>
    </recommendedName>
</protein>
<evidence type="ECO:0000256" key="2">
    <source>
        <dbReference type="ARBA" id="ARBA00023015"/>
    </source>
</evidence>
<dbReference type="InterPro" id="IPR051089">
    <property type="entry name" value="prtT"/>
</dbReference>
<dbReference type="InterPro" id="IPR001138">
    <property type="entry name" value="Zn2Cys6_DnaBD"/>
</dbReference>
<keyword evidence="5" id="KW-0539">Nucleus</keyword>
<evidence type="ECO:0000259" key="7">
    <source>
        <dbReference type="PROSITE" id="PS00463"/>
    </source>
</evidence>
<keyword evidence="3" id="KW-0238">DNA-binding</keyword>
<dbReference type="CDD" id="cd12148">
    <property type="entry name" value="fungal_TF_MHR"/>
    <property type="match status" value="1"/>
</dbReference>
<feature type="domain" description="Zn(2)-C6 fungal-type" evidence="7">
    <location>
        <begin position="17"/>
        <end position="47"/>
    </location>
</feature>
<evidence type="ECO:0000256" key="5">
    <source>
        <dbReference type="ARBA" id="ARBA00023242"/>
    </source>
</evidence>
<name>A0A2P2SXG7_9PEZI</name>
<dbReference type="GO" id="GO:0005634">
    <property type="term" value="C:nucleus"/>
    <property type="evidence" value="ECO:0007669"/>
    <property type="project" value="UniProtKB-SubCell"/>
</dbReference>
<dbReference type="STRING" id="342668.A0A2P2SXG7"/>
<feature type="compositionally biased region" description="Low complexity" evidence="6">
    <location>
        <begin position="128"/>
        <end position="152"/>
    </location>
</feature>
<comment type="subcellular location">
    <subcellularLocation>
        <location evidence="1">Nucleus</location>
    </subcellularLocation>
</comment>
<feature type="region of interest" description="Disordered" evidence="6">
    <location>
        <begin position="117"/>
        <end position="152"/>
    </location>
</feature>
<dbReference type="PROSITE" id="PS00463">
    <property type="entry name" value="ZN2_CY6_FUNGAL_1"/>
    <property type="match status" value="1"/>
</dbReference>
<dbReference type="Proteomes" id="UP000091956">
    <property type="component" value="Unassembled WGS sequence"/>
</dbReference>
<evidence type="ECO:0000313" key="8">
    <source>
        <dbReference type="EMBL" id="OBU01523.2"/>
    </source>
</evidence>
<dbReference type="EMBL" id="KV460206">
    <property type="protein sequence ID" value="OBU01523.2"/>
    <property type="molecule type" value="Genomic_DNA"/>
</dbReference>